<feature type="region of interest" description="Disordered" evidence="2">
    <location>
        <begin position="301"/>
        <end position="329"/>
    </location>
</feature>
<comment type="caution">
    <text evidence="4">The sequence shown here is derived from an EMBL/GenBank/DDBJ whole genome shotgun (WGS) entry which is preliminary data.</text>
</comment>
<evidence type="ECO:0000259" key="3">
    <source>
        <dbReference type="Pfam" id="PF24883"/>
    </source>
</evidence>
<dbReference type="Gene3D" id="3.40.50.300">
    <property type="entry name" value="P-loop containing nucleotide triphosphate hydrolases"/>
    <property type="match status" value="1"/>
</dbReference>
<proteinExistence type="predicted"/>
<keyword evidence="5" id="KW-1185">Reference proteome</keyword>
<sequence length="329" mass="38168">MHHQLAKEEKKAIEWLTPIDYESQQSDFLKRRYPGTGSWLLESAEYRKWIQSPGTGMTLFCPGIPGAGKTILTSIVIDDLWQRYRMDSETCIAYIYFNFKHQLTEEEFFSYLLKKLSIARPSLPEGVRLLYERHKMGRTRPTTKEILAVLRCVMPLYHKLFIAVDALDECQSYDDGGCRGRILDRLFQLQAEFGVNIFATSRLISDISNRFERLGSTVLNISAADEDIQVDLNEQVSRSERLLLLNSYREEIISEITKTVDGMFLFAQLHFRNLCTKKSLNKPLGTLKTPHRLRSLLQSLRKGDAKSRRPRRRLTRTSAGIRTHRRYIG</sequence>
<dbReference type="EMBL" id="JAVHNS010000004">
    <property type="protein sequence ID" value="KAK6358397.1"/>
    <property type="molecule type" value="Genomic_DNA"/>
</dbReference>
<feature type="domain" description="Nephrocystin 3-like N-terminal" evidence="3">
    <location>
        <begin position="35"/>
        <end position="202"/>
    </location>
</feature>
<dbReference type="AlphaFoldDB" id="A0AAV9VAG2"/>
<evidence type="ECO:0000313" key="5">
    <source>
        <dbReference type="Proteomes" id="UP001373714"/>
    </source>
</evidence>
<dbReference type="PANTHER" id="PTHR10039:SF15">
    <property type="entry name" value="NACHT DOMAIN-CONTAINING PROTEIN"/>
    <property type="match status" value="1"/>
</dbReference>
<evidence type="ECO:0000256" key="1">
    <source>
        <dbReference type="ARBA" id="ARBA00022737"/>
    </source>
</evidence>
<dbReference type="Proteomes" id="UP001373714">
    <property type="component" value="Unassembled WGS sequence"/>
</dbReference>
<keyword evidence="1" id="KW-0677">Repeat</keyword>
<accession>A0AAV9VAG2</accession>
<dbReference type="InterPro" id="IPR056884">
    <property type="entry name" value="NPHP3-like_N"/>
</dbReference>
<evidence type="ECO:0000256" key="2">
    <source>
        <dbReference type="SAM" id="MobiDB-lite"/>
    </source>
</evidence>
<dbReference type="SUPFAM" id="SSF52540">
    <property type="entry name" value="P-loop containing nucleoside triphosphate hydrolases"/>
    <property type="match status" value="1"/>
</dbReference>
<dbReference type="Pfam" id="PF24883">
    <property type="entry name" value="NPHP3_N"/>
    <property type="match status" value="1"/>
</dbReference>
<gene>
    <name evidence="4" type="ORF">TWF730_007733</name>
</gene>
<dbReference type="InterPro" id="IPR027417">
    <property type="entry name" value="P-loop_NTPase"/>
</dbReference>
<protein>
    <recommendedName>
        <fullName evidence="3">Nephrocystin 3-like N-terminal domain-containing protein</fullName>
    </recommendedName>
</protein>
<name>A0AAV9VAG2_9PEZI</name>
<dbReference type="PANTHER" id="PTHR10039">
    <property type="entry name" value="AMELOGENIN"/>
    <property type="match status" value="1"/>
</dbReference>
<evidence type="ECO:0000313" key="4">
    <source>
        <dbReference type="EMBL" id="KAK6358397.1"/>
    </source>
</evidence>
<reference evidence="4 5" key="1">
    <citation type="submission" date="2019-10" db="EMBL/GenBank/DDBJ databases">
        <authorList>
            <person name="Palmer J.M."/>
        </authorList>
    </citation>
    <scope>NUCLEOTIDE SEQUENCE [LARGE SCALE GENOMIC DNA]</scope>
    <source>
        <strain evidence="4 5">TWF730</strain>
    </source>
</reference>
<organism evidence="4 5">
    <name type="scientific">Orbilia blumenaviensis</name>
    <dbReference type="NCBI Taxonomy" id="1796055"/>
    <lineage>
        <taxon>Eukaryota</taxon>
        <taxon>Fungi</taxon>
        <taxon>Dikarya</taxon>
        <taxon>Ascomycota</taxon>
        <taxon>Pezizomycotina</taxon>
        <taxon>Orbiliomycetes</taxon>
        <taxon>Orbiliales</taxon>
        <taxon>Orbiliaceae</taxon>
        <taxon>Orbilia</taxon>
    </lineage>
</organism>